<dbReference type="Proteomes" id="UP001163152">
    <property type="component" value="Chromosome"/>
</dbReference>
<evidence type="ECO:0000313" key="3">
    <source>
        <dbReference type="Proteomes" id="UP001163152"/>
    </source>
</evidence>
<organism evidence="2 3">
    <name type="scientific">Thermocoleostomius sinensis A174</name>
    <dbReference type="NCBI Taxonomy" id="2016057"/>
    <lineage>
        <taxon>Bacteria</taxon>
        <taxon>Bacillati</taxon>
        <taxon>Cyanobacteriota</taxon>
        <taxon>Cyanophyceae</taxon>
        <taxon>Oculatellales</taxon>
        <taxon>Oculatellaceae</taxon>
        <taxon>Thermocoleostomius</taxon>
    </lineage>
</organism>
<dbReference type="Pfam" id="PF04101">
    <property type="entry name" value="Glyco_tran_28_C"/>
    <property type="match status" value="1"/>
</dbReference>
<evidence type="ECO:0000259" key="1">
    <source>
        <dbReference type="Pfam" id="PF04101"/>
    </source>
</evidence>
<dbReference type="EMBL" id="CP113797">
    <property type="protein sequence ID" value="WAL58701.1"/>
    <property type="molecule type" value="Genomic_DNA"/>
</dbReference>
<dbReference type="PANTHER" id="PTHR21015">
    <property type="entry name" value="UDP-N-ACETYLGLUCOSAMINE--N-ACETYLMURAMYL-(PENTAPEPTIDE) PYROPHOSPHORYL-UNDECAPRENOL N-ACETYLGLUCOSAMINE TRANSFERASE 1"/>
    <property type="match status" value="1"/>
</dbReference>
<reference evidence="2" key="1">
    <citation type="submission" date="2022-12" db="EMBL/GenBank/DDBJ databases">
        <title>Polyphasic identification of a Novel Hot-Spring Cyanobacterium Ocullathermofonsia sinensis gen nov. sp. nov. and Genomic Insights on its Adaptations to the Thermal Habitat.</title>
        <authorList>
            <person name="Daroch M."/>
            <person name="Tang J."/>
            <person name="Jiang Y."/>
        </authorList>
    </citation>
    <scope>NUCLEOTIDE SEQUENCE</scope>
    <source>
        <strain evidence="2">PKUAC-SCTA174</strain>
    </source>
</reference>
<sequence length="417" mass="46880">MRLMVYSHDAFGLGNIRRMLAICQYLVQTVPDITILVVSGSPALHSLRLPSGVDYIKLPCVGRDQAGELTVKFLETEVQETIKLRSEIILAAATNFKPDLFLVDKKPDGLQGELKDTLAYVKANHPATKLVLLLRDILDCSDVTIQQWQRCNYYQLVEWLYDQVWVIGTRQIFDVCQEYAFPKVIADKVRFCGYIRRSSSGISRSTLRSQLGIQPQDAFVLVTAGGGGDGFELIEAYLMGLAEEKNYPGQLKSLIVSGPEMPLNQRQALLRLSTKHTNVQIREFTDDLINYMSAADLVVSMAGHNTISEILSLRKRAIVVPRVAPVAEQWIRAERMAKLGLFKVIHPQHLTAHRLIQTVLDELVAPDLTQSLQVDMQALPRILNYLSWLLSDHQTVACSFRSSFHSDQIPHLATADR</sequence>
<dbReference type="PANTHER" id="PTHR21015:SF28">
    <property type="entry name" value="SLL1722 PROTEIN"/>
    <property type="match status" value="1"/>
</dbReference>
<protein>
    <submittedName>
        <fullName evidence="2">Glycosyltransferase</fullName>
    </submittedName>
</protein>
<dbReference type="SUPFAM" id="SSF53756">
    <property type="entry name" value="UDP-Glycosyltransferase/glycogen phosphorylase"/>
    <property type="match status" value="1"/>
</dbReference>
<dbReference type="InterPro" id="IPR007235">
    <property type="entry name" value="Glyco_trans_28_C"/>
</dbReference>
<dbReference type="AlphaFoldDB" id="A0A9E8Z9C5"/>
<proteinExistence type="predicted"/>
<dbReference type="RefSeq" id="WP_268608128.1">
    <property type="nucleotide sequence ID" value="NZ_CP113797.1"/>
</dbReference>
<keyword evidence="3" id="KW-1185">Reference proteome</keyword>
<feature type="domain" description="Glycosyl transferase family 28 C-terminal" evidence="1">
    <location>
        <begin position="226"/>
        <end position="363"/>
    </location>
</feature>
<dbReference type="GO" id="GO:0016758">
    <property type="term" value="F:hexosyltransferase activity"/>
    <property type="evidence" value="ECO:0007669"/>
    <property type="project" value="InterPro"/>
</dbReference>
<dbReference type="KEGG" id="tsin:OXH18_16150"/>
<evidence type="ECO:0000313" key="2">
    <source>
        <dbReference type="EMBL" id="WAL58701.1"/>
    </source>
</evidence>
<dbReference type="Gene3D" id="3.40.50.2000">
    <property type="entry name" value="Glycogen Phosphorylase B"/>
    <property type="match status" value="1"/>
</dbReference>
<accession>A0A9E8Z9C5</accession>
<gene>
    <name evidence="2" type="ORF">OXH18_16150</name>
</gene>
<name>A0A9E8Z9C5_9CYAN</name>